<dbReference type="PANTHER" id="PTHR46018:SF2">
    <property type="entry name" value="ZINC PHOSPHODIESTERASE ELAC PROTEIN 1"/>
    <property type="match status" value="1"/>
</dbReference>
<name>A0A1G4NZQ5_9FLOR</name>
<geneLocation type="chloroplast" evidence="1"/>
<keyword evidence="1" id="KW-0934">Plastid</keyword>
<dbReference type="PANTHER" id="PTHR46018">
    <property type="entry name" value="ZINC PHOSPHODIESTERASE ELAC PROTEIN 1"/>
    <property type="match status" value="1"/>
</dbReference>
<dbReference type="GeneID" id="30001409"/>
<gene>
    <name evidence="1" type="primary">rnz</name>
    <name evidence="1" type="ORF">J0126_19</name>
</gene>
<dbReference type="AlphaFoldDB" id="A0A1G4NZQ5"/>
<dbReference type="Gene3D" id="3.60.15.10">
    <property type="entry name" value="Ribonuclease Z/Hydroxyacylglutathione hydrolase-like"/>
    <property type="match status" value="1"/>
</dbReference>
<proteinExistence type="predicted"/>
<reference evidence="1" key="2">
    <citation type="submission" date="2016-10" db="EMBL/GenBank/DDBJ databases">
        <authorList>
            <person name="de Groot N.N."/>
        </authorList>
    </citation>
    <scope>NUCLEOTIDE SEQUENCE</scope>
    <source>
        <strain evidence="1">J.0126</strain>
    </source>
</reference>
<organism evidence="1">
    <name type="scientific">Liagora brachyclada</name>
    <dbReference type="NCBI Taxonomy" id="1884665"/>
    <lineage>
        <taxon>Eukaryota</taxon>
        <taxon>Rhodophyta</taxon>
        <taxon>Florideophyceae</taxon>
        <taxon>Nemaliophycidae</taxon>
        <taxon>Nemaliales</taxon>
        <taxon>Liagoraceae</taxon>
        <taxon>Liagora</taxon>
    </lineage>
</organism>
<reference evidence="1" key="1">
    <citation type="submission" date="2016-10" db="EMBL/GenBank/DDBJ databases">
        <title>Chloroplast genomes as a tool to resolve red algal phylogenies: a case study in the Nemaliales.</title>
        <authorList>
            <person name="Costa J.F."/>
            <person name="Lin S.M."/>
            <person name="Macaya E.C."/>
            <person name="Fernandez-Garcia C."/>
            <person name="Verbruggen H."/>
        </authorList>
    </citation>
    <scope>NUCLEOTIDE SEQUENCE</scope>
    <source>
        <strain evidence="1">J.0126</strain>
    </source>
</reference>
<dbReference type="GO" id="GO:0042781">
    <property type="term" value="F:3'-tRNA processing endoribonuclease activity"/>
    <property type="evidence" value="ECO:0007669"/>
    <property type="project" value="TreeGrafter"/>
</dbReference>
<dbReference type="InterPro" id="IPR036866">
    <property type="entry name" value="RibonucZ/Hydroxyglut_hydro"/>
</dbReference>
<sequence length="217" mass="25110">MLNISSTFLIRCSQTGAVWLFNCPEGCQQILNESKININQIDHIIITDLKTETTSGLVGLLSSLSLNDRTQSLKIYGPPGLMAYITLARKYSKTTFKYHLDIYINRYAYIHQSNDFYLYFHPFNQFHTSLKYTFIEREQQGRLQASKARKYGIAAGPIYRYLKMHKKYILPDGTIIAGTYFTNTYSEGTKVLCSLNKYGFRINYEIMTFTNHGILRV</sequence>
<keyword evidence="1" id="KW-0150">Chloroplast</keyword>
<dbReference type="SUPFAM" id="SSF56281">
    <property type="entry name" value="Metallo-hydrolase/oxidoreductase"/>
    <property type="match status" value="1"/>
</dbReference>
<dbReference type="EMBL" id="LT622877">
    <property type="protein sequence ID" value="SCW24117.1"/>
    <property type="molecule type" value="Genomic_DNA"/>
</dbReference>
<protein>
    <submittedName>
        <fullName evidence="1">Ribonuclease Z</fullName>
    </submittedName>
</protein>
<accession>A0A1G4NZQ5</accession>
<dbReference type="RefSeq" id="YP_009315459.1">
    <property type="nucleotide sequence ID" value="NC_031667.1"/>
</dbReference>
<evidence type="ECO:0000313" key="1">
    <source>
        <dbReference type="EMBL" id="SCW24117.1"/>
    </source>
</evidence>